<evidence type="ECO:0000313" key="2">
    <source>
        <dbReference type="EMBL" id="PYI69286.1"/>
    </source>
</evidence>
<dbReference type="InterPro" id="IPR011991">
    <property type="entry name" value="ArsR-like_HTH"/>
</dbReference>
<name>A0A2V5M1W5_9MICC</name>
<dbReference type="InterPro" id="IPR036388">
    <property type="entry name" value="WH-like_DNA-bd_sf"/>
</dbReference>
<proteinExistence type="predicted"/>
<dbReference type="OrthoDB" id="3399802at2"/>
<evidence type="ECO:0000259" key="1">
    <source>
        <dbReference type="SMART" id="SM00418"/>
    </source>
</evidence>
<dbReference type="RefSeq" id="WP_110499428.1">
    <property type="nucleotide sequence ID" value="NZ_QJVD01000002.1"/>
</dbReference>
<sequence length="228" mass="23989">MNPTQQQASLSEAGRLTAVASLGDPVRRKLFELLRESPLALSRDDCAEALELPKSTIRAHLDRLVSDGLLLVEFRKVGERTGPGSGRPTKLYTVAVDEVAASVPARHYDLAAELLAAAVQLSIDSSVAVEDTLADVAFDAGKRLGAEAGTIHKLLESAGYDPQPDGAGGTIMANCPFHKLSQEHAGVVCSLNGSLLNGALLGCGDCRHTIEPDAELSHCCARLVPKTT</sequence>
<reference evidence="2 3" key="1">
    <citation type="submission" date="2018-05" db="EMBL/GenBank/DDBJ databases">
        <title>Genetic diversity of glacier-inhabiting Cryobacterium bacteria in China and description of Cryobacterium mengkeensis sp. nov. and Arthrobacter glacialis sp. nov.</title>
        <authorList>
            <person name="Liu Q."/>
            <person name="Xin Y.-H."/>
        </authorList>
    </citation>
    <scope>NUCLEOTIDE SEQUENCE [LARGE SCALE GENOMIC DNA]</scope>
    <source>
        <strain evidence="2 3">LI2</strain>
    </source>
</reference>
<evidence type="ECO:0000313" key="3">
    <source>
        <dbReference type="Proteomes" id="UP000247832"/>
    </source>
</evidence>
<feature type="domain" description="HTH arsR-type" evidence="1">
    <location>
        <begin position="17"/>
        <end position="108"/>
    </location>
</feature>
<dbReference type="GO" id="GO:0003700">
    <property type="term" value="F:DNA-binding transcription factor activity"/>
    <property type="evidence" value="ECO:0007669"/>
    <property type="project" value="InterPro"/>
</dbReference>
<dbReference type="InterPro" id="IPR036390">
    <property type="entry name" value="WH_DNA-bd_sf"/>
</dbReference>
<dbReference type="InterPro" id="IPR001845">
    <property type="entry name" value="HTH_ArsR_DNA-bd_dom"/>
</dbReference>
<dbReference type="SMART" id="SM00418">
    <property type="entry name" value="HTH_ARSR"/>
    <property type="match status" value="1"/>
</dbReference>
<dbReference type="Pfam" id="PF12840">
    <property type="entry name" value="HTH_20"/>
    <property type="match status" value="1"/>
</dbReference>
<keyword evidence="3" id="KW-1185">Reference proteome</keyword>
<dbReference type="EMBL" id="QJVD01000002">
    <property type="protein sequence ID" value="PYI69286.1"/>
    <property type="molecule type" value="Genomic_DNA"/>
</dbReference>
<dbReference type="Gene3D" id="1.10.10.10">
    <property type="entry name" value="Winged helix-like DNA-binding domain superfamily/Winged helix DNA-binding domain"/>
    <property type="match status" value="1"/>
</dbReference>
<dbReference type="AlphaFoldDB" id="A0A2V5M1W5"/>
<protein>
    <submittedName>
        <fullName evidence="2">Transcriptional regulator</fullName>
    </submittedName>
</protein>
<organism evidence="2 3">
    <name type="scientific">Arthrobacter livingstonensis</name>
    <dbReference type="NCBI Taxonomy" id="670078"/>
    <lineage>
        <taxon>Bacteria</taxon>
        <taxon>Bacillati</taxon>
        <taxon>Actinomycetota</taxon>
        <taxon>Actinomycetes</taxon>
        <taxon>Micrococcales</taxon>
        <taxon>Micrococcaceae</taxon>
        <taxon>Arthrobacter</taxon>
    </lineage>
</organism>
<gene>
    <name evidence="2" type="ORF">CVV68_02445</name>
</gene>
<dbReference type="CDD" id="cd00090">
    <property type="entry name" value="HTH_ARSR"/>
    <property type="match status" value="1"/>
</dbReference>
<accession>A0A2V5M1W5</accession>
<comment type="caution">
    <text evidence="2">The sequence shown here is derived from an EMBL/GenBank/DDBJ whole genome shotgun (WGS) entry which is preliminary data.</text>
</comment>
<dbReference type="SUPFAM" id="SSF46785">
    <property type="entry name" value="Winged helix' DNA-binding domain"/>
    <property type="match status" value="1"/>
</dbReference>
<dbReference type="Proteomes" id="UP000247832">
    <property type="component" value="Unassembled WGS sequence"/>
</dbReference>